<feature type="compositionally biased region" description="Pro residues" evidence="4">
    <location>
        <begin position="1"/>
        <end position="27"/>
    </location>
</feature>
<comment type="similarity">
    <text evidence="1">Belongs to the peptidase C14B family.</text>
</comment>
<dbReference type="SUPFAM" id="SSF52129">
    <property type="entry name" value="Caspase-like"/>
    <property type="match status" value="1"/>
</dbReference>
<reference evidence="6 7" key="1">
    <citation type="submission" date="2023-09" db="EMBL/GenBank/DDBJ databases">
        <title>Pangenome analysis of Batrachochytrium dendrobatidis and related Chytrids.</title>
        <authorList>
            <person name="Yacoub M.N."/>
            <person name="Stajich J.E."/>
            <person name="James T.Y."/>
        </authorList>
    </citation>
    <scope>NUCLEOTIDE SEQUENCE [LARGE SCALE GENOMIC DNA]</scope>
    <source>
        <strain evidence="6 7">JEL0888</strain>
    </source>
</reference>
<evidence type="ECO:0000256" key="4">
    <source>
        <dbReference type="SAM" id="MobiDB-lite"/>
    </source>
</evidence>
<feature type="region of interest" description="Disordered" evidence="4">
    <location>
        <begin position="1"/>
        <end position="65"/>
    </location>
</feature>
<keyword evidence="2" id="KW-0053">Apoptosis</keyword>
<sequence length="429" mass="46911">MPPFDAFQPPLPQPPPQYAPPPGPPTPQQQQQYAAPPRIPSQPMATQYAPPPGPPPPQQFAPPARIPSQPVVQMSQPMYGQWQAPDGYFQQYSGYFSSCTGRKRALLIGVNYFNTESELRGCINDVQNMRQFLTRGWGFSEGPDNMVVLTDDQPNQFFQPTRYNILEAMKWLVRGAQPGDSLFLHFSGHGGQTEDLDGDESDGYDETIYPVDHKTAGVIVDDEMNAILVRGLPHGVRLTAVFDCCHSGSALDLPFMYLPDGRLKQSSKMGKLGGIAKNSAMQYAQGNVVGAISGIMSGFKQLTRPEKTLDEKVAEKGSVVADVVMFSGCKDSQTSGRHADWRCVRAAWMGECARHDMLADGAGPSLMGTNAGTATGAMSHALVKALTQTPRITYGALLQSVRNILAEEYSQIPQLTTARYMDMNQAFIM</sequence>
<organism evidence="6 7">
    <name type="scientific">Polyrhizophydium stewartii</name>
    <dbReference type="NCBI Taxonomy" id="2732419"/>
    <lineage>
        <taxon>Eukaryota</taxon>
        <taxon>Fungi</taxon>
        <taxon>Fungi incertae sedis</taxon>
        <taxon>Chytridiomycota</taxon>
        <taxon>Chytridiomycota incertae sedis</taxon>
        <taxon>Chytridiomycetes</taxon>
        <taxon>Rhizophydiales</taxon>
        <taxon>Rhizophydiales incertae sedis</taxon>
        <taxon>Polyrhizophydium</taxon>
    </lineage>
</organism>
<protein>
    <recommendedName>
        <fullName evidence="5">Peptidase C14 caspase domain-containing protein</fullName>
    </recommendedName>
</protein>
<evidence type="ECO:0000256" key="3">
    <source>
        <dbReference type="ARBA" id="ARBA00022807"/>
    </source>
</evidence>
<name>A0ABR4ND35_9FUNG</name>
<feature type="domain" description="Peptidase C14 caspase" evidence="5">
    <location>
        <begin position="102"/>
        <end position="417"/>
    </location>
</feature>
<feature type="compositionally biased region" description="Pro residues" evidence="4">
    <location>
        <begin position="49"/>
        <end position="60"/>
    </location>
</feature>
<keyword evidence="7" id="KW-1185">Reference proteome</keyword>
<dbReference type="InterPro" id="IPR029030">
    <property type="entry name" value="Caspase-like_dom_sf"/>
</dbReference>
<comment type="caution">
    <text evidence="6">The sequence shown here is derived from an EMBL/GenBank/DDBJ whole genome shotgun (WGS) entry which is preliminary data.</text>
</comment>
<evidence type="ECO:0000256" key="1">
    <source>
        <dbReference type="ARBA" id="ARBA00009005"/>
    </source>
</evidence>
<gene>
    <name evidence="6" type="ORF">HK105_203063</name>
</gene>
<evidence type="ECO:0000313" key="6">
    <source>
        <dbReference type="EMBL" id="KAL2917399.1"/>
    </source>
</evidence>
<evidence type="ECO:0000256" key="2">
    <source>
        <dbReference type="ARBA" id="ARBA00022703"/>
    </source>
</evidence>
<keyword evidence="3" id="KW-0788">Thiol protease</keyword>
<dbReference type="InterPro" id="IPR011600">
    <property type="entry name" value="Pept_C14_caspase"/>
</dbReference>
<dbReference type="InterPro" id="IPR050452">
    <property type="entry name" value="Metacaspase"/>
</dbReference>
<dbReference type="Pfam" id="PF00656">
    <property type="entry name" value="Peptidase_C14"/>
    <property type="match status" value="1"/>
</dbReference>
<dbReference type="Gene3D" id="3.40.50.12660">
    <property type="match status" value="2"/>
</dbReference>
<keyword evidence="3" id="KW-0378">Hydrolase</keyword>
<keyword evidence="3" id="KW-0645">Protease</keyword>
<accession>A0ABR4ND35</accession>
<evidence type="ECO:0000313" key="7">
    <source>
        <dbReference type="Proteomes" id="UP001527925"/>
    </source>
</evidence>
<proteinExistence type="inferred from homology"/>
<dbReference type="PANTHER" id="PTHR48104:SF30">
    <property type="entry name" value="METACASPASE-1"/>
    <property type="match status" value="1"/>
</dbReference>
<dbReference type="Proteomes" id="UP001527925">
    <property type="component" value="Unassembled WGS sequence"/>
</dbReference>
<evidence type="ECO:0000259" key="5">
    <source>
        <dbReference type="Pfam" id="PF00656"/>
    </source>
</evidence>
<dbReference type="EMBL" id="JADGIZ020000011">
    <property type="protein sequence ID" value="KAL2917399.1"/>
    <property type="molecule type" value="Genomic_DNA"/>
</dbReference>
<dbReference type="PANTHER" id="PTHR48104">
    <property type="entry name" value="METACASPASE-4"/>
    <property type="match status" value="1"/>
</dbReference>